<dbReference type="PATRIC" id="fig|1230460.4.peg.2424"/>
<evidence type="ECO:0000256" key="1">
    <source>
        <dbReference type="SAM" id="MobiDB-lite"/>
    </source>
</evidence>
<dbReference type="AlphaFoldDB" id="L9W8G4"/>
<proteinExistence type="predicted"/>
<dbReference type="InterPro" id="IPR006016">
    <property type="entry name" value="UspA"/>
</dbReference>
<gene>
    <name evidence="3" type="ORF">C495_11924</name>
</gene>
<comment type="caution">
    <text evidence="3">The sequence shown here is derived from an EMBL/GenBank/DDBJ whole genome shotgun (WGS) entry which is preliminary data.</text>
</comment>
<feature type="region of interest" description="Disordered" evidence="1">
    <location>
        <begin position="1"/>
        <end position="29"/>
    </location>
</feature>
<dbReference type="Proteomes" id="UP000011661">
    <property type="component" value="Unassembled WGS sequence"/>
</dbReference>
<dbReference type="InterPro" id="IPR014729">
    <property type="entry name" value="Rossmann-like_a/b/a_fold"/>
</dbReference>
<dbReference type="Gene3D" id="3.40.50.620">
    <property type="entry name" value="HUPs"/>
    <property type="match status" value="1"/>
</dbReference>
<evidence type="ECO:0000313" key="3">
    <source>
        <dbReference type="EMBL" id="ELY44608.1"/>
    </source>
</evidence>
<keyword evidence="4" id="KW-1185">Reference proteome</keyword>
<feature type="domain" description="UspA" evidence="2">
    <location>
        <begin position="53"/>
        <end position="191"/>
    </location>
</feature>
<dbReference type="Pfam" id="PF00582">
    <property type="entry name" value="Usp"/>
    <property type="match status" value="1"/>
</dbReference>
<accession>L9W8G4</accession>
<dbReference type="SUPFAM" id="SSF52402">
    <property type="entry name" value="Adenine nucleotide alpha hydrolases-like"/>
    <property type="match status" value="1"/>
</dbReference>
<evidence type="ECO:0000259" key="2">
    <source>
        <dbReference type="Pfam" id="PF00582"/>
    </source>
</evidence>
<protein>
    <recommendedName>
        <fullName evidence="2">UspA domain-containing protein</fullName>
    </recommendedName>
</protein>
<evidence type="ECO:0000313" key="4">
    <source>
        <dbReference type="Proteomes" id="UP000011661"/>
    </source>
</evidence>
<dbReference type="eggNOG" id="arCOG06388">
    <property type="taxonomic scope" value="Archaea"/>
</dbReference>
<sequence>MGRQSAVSDDSKPYQTAPVVSPSGPPTVRWPTKPGLDPALEVIGPAIETVRMTFVVPFDGSELAEAALVRAAEYGVALEEDVVAVTVVPERKRYAREKGWIGEDDAYDVSAVVDRLRARVESLTPEASFEFERIREFPPEARIAGHIERLALEHDPSVVFLGSDNVGRVVTPLTSVGVHIAGDETYDVFVVRQRTPPKLEAIEPHPEFYQ</sequence>
<name>L9W8G4_9EURY</name>
<reference evidence="3 4" key="1">
    <citation type="journal article" date="2014" name="PLoS Genet.">
        <title>Phylogenetically driven sequencing of extremely halophilic archaea reveals strategies for static and dynamic osmo-response.</title>
        <authorList>
            <person name="Becker E.A."/>
            <person name="Seitzer P.M."/>
            <person name="Tritt A."/>
            <person name="Larsen D."/>
            <person name="Krusor M."/>
            <person name="Yao A.I."/>
            <person name="Wu D."/>
            <person name="Madern D."/>
            <person name="Eisen J.A."/>
            <person name="Darling A.E."/>
            <person name="Facciotti M.T."/>
        </authorList>
    </citation>
    <scope>NUCLEOTIDE SEQUENCE [LARGE SCALE GENOMIC DNA]</scope>
    <source>
        <strain evidence="3 4">JCM 14089</strain>
    </source>
</reference>
<organism evidence="3 4">
    <name type="scientific">Natronorubrum sulfidifaciens JCM 14089</name>
    <dbReference type="NCBI Taxonomy" id="1230460"/>
    <lineage>
        <taxon>Archaea</taxon>
        <taxon>Methanobacteriati</taxon>
        <taxon>Methanobacteriota</taxon>
        <taxon>Stenosarchaea group</taxon>
        <taxon>Halobacteria</taxon>
        <taxon>Halobacteriales</taxon>
        <taxon>Natrialbaceae</taxon>
        <taxon>Natronorubrum</taxon>
    </lineage>
</organism>
<dbReference type="EMBL" id="AOHX01000039">
    <property type="protein sequence ID" value="ELY44608.1"/>
    <property type="molecule type" value="Genomic_DNA"/>
</dbReference>